<evidence type="ECO:0000256" key="2">
    <source>
        <dbReference type="ARBA" id="ARBA00022679"/>
    </source>
</evidence>
<dbReference type="NCBIfam" id="NF001244">
    <property type="entry name" value="PRK00216.1-5"/>
    <property type="match status" value="1"/>
</dbReference>
<dbReference type="STRING" id="32264.T1KJR2"/>
<dbReference type="PROSITE" id="PS51608">
    <property type="entry name" value="SAM_MT_UBIE"/>
    <property type="match status" value="1"/>
</dbReference>
<evidence type="ECO:0000256" key="5">
    <source>
        <dbReference type="ARBA" id="ARBA00046387"/>
    </source>
</evidence>
<dbReference type="AlphaFoldDB" id="T1KJR2"/>
<dbReference type="InterPro" id="IPR004033">
    <property type="entry name" value="UbiE/COQ5_MeTrFase"/>
</dbReference>
<protein>
    <recommendedName>
        <fullName evidence="6">2-methoxy-6-polyprenyl-1,4-benzoquinol methylase, mitochondrial</fullName>
        <ecNumber evidence="6">2.1.1.201</ecNumber>
    </recommendedName>
    <alternativeName>
        <fullName evidence="6">Ubiquinone biosynthesis methyltransferase COQ5</fullName>
    </alternativeName>
</protein>
<feature type="binding site" evidence="6">
    <location>
        <position position="101"/>
    </location>
    <ligand>
        <name>S-adenosyl-L-methionine</name>
        <dbReference type="ChEBI" id="CHEBI:59789"/>
    </ligand>
</feature>
<evidence type="ECO:0000313" key="9">
    <source>
        <dbReference type="Proteomes" id="UP000015104"/>
    </source>
</evidence>
<accession>T1KJR2</accession>
<evidence type="ECO:0000256" key="3">
    <source>
        <dbReference type="ARBA" id="ARBA00022688"/>
    </source>
</evidence>
<organism evidence="8 9">
    <name type="scientific">Tetranychus urticae</name>
    <name type="common">Two-spotted spider mite</name>
    <dbReference type="NCBI Taxonomy" id="32264"/>
    <lineage>
        <taxon>Eukaryota</taxon>
        <taxon>Metazoa</taxon>
        <taxon>Ecdysozoa</taxon>
        <taxon>Arthropoda</taxon>
        <taxon>Chelicerata</taxon>
        <taxon>Arachnida</taxon>
        <taxon>Acari</taxon>
        <taxon>Acariformes</taxon>
        <taxon>Trombidiformes</taxon>
        <taxon>Prostigmata</taxon>
        <taxon>Eleutherengona</taxon>
        <taxon>Raphignathae</taxon>
        <taxon>Tetranychoidea</taxon>
        <taxon>Tetranychidae</taxon>
        <taxon>Tetranychus</taxon>
    </lineage>
</organism>
<dbReference type="HOGENOM" id="CLU_037990_0_1_1"/>
<dbReference type="InterPro" id="IPR029063">
    <property type="entry name" value="SAM-dependent_MTases_sf"/>
</dbReference>
<dbReference type="OrthoDB" id="6329284at2759"/>
<dbReference type="GO" id="GO:0031314">
    <property type="term" value="C:extrinsic component of mitochondrial inner membrane"/>
    <property type="evidence" value="ECO:0007669"/>
    <property type="project" value="UniProtKB-UniRule"/>
</dbReference>
<dbReference type="Pfam" id="PF01209">
    <property type="entry name" value="Ubie_methyltran"/>
    <property type="match status" value="1"/>
</dbReference>
<evidence type="ECO:0000256" key="1">
    <source>
        <dbReference type="ARBA" id="ARBA00022603"/>
    </source>
</evidence>
<dbReference type="InterPro" id="IPR023576">
    <property type="entry name" value="UbiE/COQ5_MeTrFase_CS"/>
</dbReference>
<dbReference type="PROSITE" id="PS01184">
    <property type="entry name" value="UBIE_2"/>
    <property type="match status" value="1"/>
</dbReference>
<dbReference type="EnsemblMetazoa" id="tetur13g00870.1">
    <property type="protein sequence ID" value="tetur13g00870.1"/>
    <property type="gene ID" value="tetur13g00870"/>
</dbReference>
<feature type="region of interest" description="Disordered" evidence="7">
    <location>
        <begin position="286"/>
        <end position="310"/>
    </location>
</feature>
<comment type="catalytic activity">
    <reaction evidence="6">
        <text>a 2-methoxy-6-(all-trans-polyprenyl)benzene-1,4-diol + S-adenosyl-L-methionine = a 5-methoxy-2-methyl-3-(all-trans-polyprenyl)benzene-1,4-diol + S-adenosyl-L-homocysteine + H(+)</text>
        <dbReference type="Rhea" id="RHEA:28286"/>
        <dbReference type="Rhea" id="RHEA-COMP:10858"/>
        <dbReference type="Rhea" id="RHEA-COMP:10859"/>
        <dbReference type="ChEBI" id="CHEBI:15378"/>
        <dbReference type="ChEBI" id="CHEBI:57856"/>
        <dbReference type="ChEBI" id="CHEBI:59789"/>
        <dbReference type="ChEBI" id="CHEBI:84166"/>
        <dbReference type="ChEBI" id="CHEBI:84167"/>
        <dbReference type="EC" id="2.1.1.201"/>
    </reaction>
</comment>
<name>T1KJR2_TETUR</name>
<dbReference type="SUPFAM" id="SSF53335">
    <property type="entry name" value="S-adenosyl-L-methionine-dependent methyltransferases"/>
    <property type="match status" value="1"/>
</dbReference>
<reference evidence="9" key="1">
    <citation type="submission" date="2011-08" db="EMBL/GenBank/DDBJ databases">
        <authorList>
            <person name="Rombauts S."/>
        </authorList>
    </citation>
    <scope>NUCLEOTIDE SEQUENCE</scope>
    <source>
        <strain evidence="9">London</strain>
    </source>
</reference>
<gene>
    <name evidence="8" type="primary">107365036</name>
</gene>
<keyword evidence="6" id="KW-0496">Mitochondrion</keyword>
<dbReference type="Gene3D" id="3.40.50.150">
    <property type="entry name" value="Vaccinia Virus protein VP39"/>
    <property type="match status" value="1"/>
</dbReference>
<sequence length="310" mass="34667">MSFTKVLVQLAVQNTGSSGKLLSSNFVPCVSRSLSTTLVNCNLAKDKGEAFVHNVFSNVADSYDKMNDLMSGGIHRLWKCYFIKTLDPLKSTHLLDVAGGTGDIAFRFLDHMKCKYPNDKSHKVTVCDINENMLEVGKKRAVKHGYDDSLIEWVHGDAQKLPFPDNSFDAYTISFGIRNVVNIDAALQESYRVLKPGGIFLCLEFSKVRTPVIADLYDLYSLNIIPVMGEVVAGDWRSYQYLVESIRKFPDQKDFADMIRSAGFHLVSYKNLTQGVAAIHMGYKRSEPANNKDQPPVEFGTESTKEHSTS</sequence>
<dbReference type="EC" id="2.1.1.201" evidence="6"/>
<proteinExistence type="inferred from homology"/>
<dbReference type="eggNOG" id="KOG1540">
    <property type="taxonomic scope" value="Eukaryota"/>
</dbReference>
<evidence type="ECO:0000256" key="4">
    <source>
        <dbReference type="ARBA" id="ARBA00022691"/>
    </source>
</evidence>
<evidence type="ECO:0000256" key="7">
    <source>
        <dbReference type="SAM" id="MobiDB-lite"/>
    </source>
</evidence>
<dbReference type="NCBIfam" id="TIGR01934">
    <property type="entry name" value="MenG_MenH_UbiE"/>
    <property type="match status" value="1"/>
</dbReference>
<evidence type="ECO:0000256" key="6">
    <source>
        <dbReference type="HAMAP-Rule" id="MF_03191"/>
    </source>
</evidence>
<dbReference type="OMA" id="MNDVMSM"/>
<evidence type="ECO:0000313" key="8">
    <source>
        <dbReference type="EnsemblMetazoa" id="tetur13g00870.1"/>
    </source>
</evidence>
<feature type="binding site" evidence="6">
    <location>
        <position position="174"/>
    </location>
    <ligand>
        <name>S-adenosyl-L-methionine</name>
        <dbReference type="ChEBI" id="CHEBI:59789"/>
    </ligand>
</feature>
<keyword evidence="6" id="KW-0999">Mitochondrion inner membrane</keyword>
<dbReference type="GO" id="GO:0008425">
    <property type="term" value="F:2-methoxy-6-polyprenyl-1,4-benzoquinol methyltransferase activity"/>
    <property type="evidence" value="ECO:0007669"/>
    <property type="project" value="UniProtKB-UniRule"/>
</dbReference>
<keyword evidence="9" id="KW-1185">Reference proteome</keyword>
<comment type="subcellular location">
    <subcellularLocation>
        <location evidence="6">Mitochondrion inner membrane</location>
        <topology evidence="6">Peripheral membrane protein</topology>
        <orientation evidence="6">Matrix side</orientation>
    </subcellularLocation>
</comment>
<dbReference type="Proteomes" id="UP000015104">
    <property type="component" value="Unassembled WGS sequence"/>
</dbReference>
<dbReference type="PANTHER" id="PTHR43591:SF24">
    <property type="entry name" value="2-METHOXY-6-POLYPRENYL-1,4-BENZOQUINOL METHYLASE, MITOCHONDRIAL"/>
    <property type="match status" value="1"/>
</dbReference>
<dbReference type="GO" id="GO:0032259">
    <property type="term" value="P:methylation"/>
    <property type="evidence" value="ECO:0007669"/>
    <property type="project" value="UniProtKB-KW"/>
</dbReference>
<keyword evidence="4 6" id="KW-0949">S-adenosyl-L-methionine</keyword>
<dbReference type="PROSITE" id="PS01183">
    <property type="entry name" value="UBIE_1"/>
    <property type="match status" value="1"/>
</dbReference>
<keyword evidence="1 6" id="KW-0489">Methyltransferase</keyword>
<reference evidence="8" key="2">
    <citation type="submission" date="2015-06" db="UniProtKB">
        <authorList>
            <consortium name="EnsemblMetazoa"/>
        </authorList>
    </citation>
    <scope>IDENTIFICATION</scope>
</reference>
<dbReference type="PANTHER" id="PTHR43591">
    <property type="entry name" value="METHYLTRANSFERASE"/>
    <property type="match status" value="1"/>
</dbReference>
<dbReference type="FunFam" id="3.40.50.150:FF:000064">
    <property type="entry name" value="2-methoxy-6-polyprenyl-1,4-benzoquinol methylase, mitochondrial"/>
    <property type="match status" value="1"/>
</dbReference>
<keyword evidence="3 6" id="KW-0831">Ubiquinone biosynthesis</keyword>
<keyword evidence="2 6" id="KW-0808">Transferase</keyword>
<dbReference type="EMBL" id="CAEY01000163">
    <property type="status" value="NOT_ANNOTATED_CDS"/>
    <property type="molecule type" value="Genomic_DNA"/>
</dbReference>
<comment type="function">
    <text evidence="6">Methyltransferase required for the conversion of 2-polyprenyl-6-methoxy-1,4-benzoquinol (DDMQH2) to 2-polyprenyl-3-methyl-6-methoxy-1,4-benzoquinol (DMQH2).</text>
</comment>
<comment type="subunit">
    <text evidence="5">Component of a multi-subunit COQ enzyme complex, composed of at least COQ3, COQ4, COQ5, COQ6, COQ7 and COQ9. Interacts with PYURF; the interaction is direct, stabilizes COQ5 protein and associates PYURF with COQ enzyme complex.</text>
</comment>
<comment type="similarity">
    <text evidence="6">Belongs to the class I-like SAM-binding methyltransferase superfamily. MenG/UbiE family.</text>
</comment>
<feature type="binding site" evidence="6">
    <location>
        <position position="128"/>
    </location>
    <ligand>
        <name>S-adenosyl-L-methionine</name>
        <dbReference type="ChEBI" id="CHEBI:59789"/>
    </ligand>
</feature>
<dbReference type="UniPathway" id="UPA00232"/>
<dbReference type="CDD" id="cd02440">
    <property type="entry name" value="AdoMet_MTases"/>
    <property type="match status" value="1"/>
</dbReference>
<dbReference type="KEGG" id="tut:107365036"/>
<feature type="binding site" evidence="6">
    <location>
        <begin position="157"/>
        <end position="158"/>
    </location>
    <ligand>
        <name>S-adenosyl-L-methionine</name>
        <dbReference type="ChEBI" id="CHEBI:59789"/>
    </ligand>
</feature>
<dbReference type="HAMAP" id="MF_01813">
    <property type="entry name" value="MenG_UbiE_methyltr"/>
    <property type="match status" value="1"/>
</dbReference>
<comment type="pathway">
    <text evidence="6">Cofactor biosynthesis; ubiquinone biosynthesis.</text>
</comment>
<keyword evidence="6" id="KW-0472">Membrane</keyword>